<evidence type="ECO:0000313" key="3">
    <source>
        <dbReference type="Proteomes" id="UP000017836"/>
    </source>
</evidence>
<dbReference type="AlphaFoldDB" id="W1PFE0"/>
<dbReference type="EMBL" id="KI393908">
    <property type="protein sequence ID" value="ERN06444.1"/>
    <property type="molecule type" value="Genomic_DNA"/>
</dbReference>
<feature type="domain" description="UDP-glucose/GDP-mannose dehydrogenase N-terminal" evidence="1">
    <location>
        <begin position="1"/>
        <end position="171"/>
    </location>
</feature>
<accession>W1PFE0</accession>
<dbReference type="eggNOG" id="KOG2666">
    <property type="taxonomic scope" value="Eukaryota"/>
</dbReference>
<evidence type="ECO:0000313" key="2">
    <source>
        <dbReference type="EMBL" id="ERN06444.1"/>
    </source>
</evidence>
<protein>
    <recommendedName>
        <fullName evidence="1">UDP-glucose/GDP-mannose dehydrogenase N-terminal domain-containing protein</fullName>
    </recommendedName>
</protein>
<dbReference type="STRING" id="13333.W1PFE0"/>
<dbReference type="SUPFAM" id="SSF51735">
    <property type="entry name" value="NAD(P)-binding Rossmann-fold domains"/>
    <property type="match status" value="1"/>
</dbReference>
<name>W1PFE0_AMBTC</name>
<dbReference type="InterPro" id="IPR001732">
    <property type="entry name" value="UDP-Glc/GDP-Man_DH_N"/>
</dbReference>
<keyword evidence="3" id="KW-1185">Reference proteome</keyword>
<dbReference type="GO" id="GO:0051287">
    <property type="term" value="F:NAD binding"/>
    <property type="evidence" value="ECO:0007669"/>
    <property type="project" value="InterPro"/>
</dbReference>
<dbReference type="Pfam" id="PF03721">
    <property type="entry name" value="UDPG_MGDP_dh_N"/>
    <property type="match status" value="1"/>
</dbReference>
<gene>
    <name evidence="2" type="ORF">AMTR_s00016p00258420</name>
</gene>
<proteinExistence type="predicted"/>
<dbReference type="PROSITE" id="PS51257">
    <property type="entry name" value="PROKAR_LIPOPROTEIN"/>
    <property type="match status" value="1"/>
</dbReference>
<sequence>MKICCIGAGYVGGPTMAMIACKCPDIEVVVVDISVSRINAWNSDCLPIFEPGLNEVIRSRRGRNLFFSSDVEAHVADAQIIFVSVNTPTKTRGLGAGKAANLTYWESAARMIANVSTSDKIVVEKSTVPVKTAEAIEKILTHNSRGLRFDIVSNPEFLAEDTAVQDLAAPD</sequence>
<dbReference type="Gene3D" id="3.40.50.720">
    <property type="entry name" value="NAD(P)-binding Rossmann-like Domain"/>
    <property type="match status" value="1"/>
</dbReference>
<dbReference type="Gramene" id="ERN06444">
    <property type="protein sequence ID" value="ERN06444"/>
    <property type="gene ID" value="AMTR_s00016p00258420"/>
</dbReference>
<dbReference type="Proteomes" id="UP000017836">
    <property type="component" value="Unassembled WGS sequence"/>
</dbReference>
<dbReference type="PANTHER" id="PTHR11374:SF44">
    <property type="entry name" value="UDP-GLUCOSE 6-DEHYDROGENASE 2"/>
    <property type="match status" value="1"/>
</dbReference>
<dbReference type="InterPro" id="IPR036291">
    <property type="entry name" value="NAD(P)-bd_dom_sf"/>
</dbReference>
<dbReference type="GO" id="GO:0003979">
    <property type="term" value="F:UDP-glucose 6-dehydrogenase activity"/>
    <property type="evidence" value="ECO:0007669"/>
    <property type="project" value="InterPro"/>
</dbReference>
<dbReference type="InterPro" id="IPR028356">
    <property type="entry name" value="UDPglc_DH_euk"/>
</dbReference>
<dbReference type="PANTHER" id="PTHR11374">
    <property type="entry name" value="UDP-GLUCOSE DEHYDROGENASE/UDP-MANNAC DEHYDROGENASE"/>
    <property type="match status" value="1"/>
</dbReference>
<evidence type="ECO:0000259" key="1">
    <source>
        <dbReference type="Pfam" id="PF03721"/>
    </source>
</evidence>
<reference evidence="3" key="1">
    <citation type="journal article" date="2013" name="Science">
        <title>The Amborella genome and the evolution of flowering plants.</title>
        <authorList>
            <consortium name="Amborella Genome Project"/>
        </authorList>
    </citation>
    <scope>NUCLEOTIDE SEQUENCE [LARGE SCALE GENOMIC DNA]</scope>
</reference>
<dbReference type="FunFam" id="3.40.50.720:FF:000032">
    <property type="entry name" value="UDP-glucose 6-dehydrogenase"/>
    <property type="match status" value="1"/>
</dbReference>
<dbReference type="OMA" id="MEEYRIV"/>
<organism evidence="2 3">
    <name type="scientific">Amborella trichopoda</name>
    <dbReference type="NCBI Taxonomy" id="13333"/>
    <lineage>
        <taxon>Eukaryota</taxon>
        <taxon>Viridiplantae</taxon>
        <taxon>Streptophyta</taxon>
        <taxon>Embryophyta</taxon>
        <taxon>Tracheophyta</taxon>
        <taxon>Spermatophyta</taxon>
        <taxon>Magnoliopsida</taxon>
        <taxon>Amborellales</taxon>
        <taxon>Amborellaceae</taxon>
        <taxon>Amborella</taxon>
    </lineage>
</organism>
<dbReference type="HOGENOM" id="CLU_1753796_0_0_1"/>